<proteinExistence type="predicted"/>
<dbReference type="AlphaFoldDB" id="A0A0E9VAB6"/>
<accession>A0A0E9VAB6</accession>
<sequence>MLPLGEIISKHSTFYHFYADETQLYLSAQPNEFIQIDHFA</sequence>
<protein>
    <submittedName>
        <fullName evidence="1">Uncharacterized protein</fullName>
    </submittedName>
</protein>
<name>A0A0E9VAB6_ANGAN</name>
<evidence type="ECO:0000313" key="1">
    <source>
        <dbReference type="EMBL" id="JAH74982.1"/>
    </source>
</evidence>
<dbReference type="EMBL" id="GBXM01033595">
    <property type="protein sequence ID" value="JAH74982.1"/>
    <property type="molecule type" value="Transcribed_RNA"/>
</dbReference>
<organism evidence="1">
    <name type="scientific">Anguilla anguilla</name>
    <name type="common">European freshwater eel</name>
    <name type="synonym">Muraena anguilla</name>
    <dbReference type="NCBI Taxonomy" id="7936"/>
    <lineage>
        <taxon>Eukaryota</taxon>
        <taxon>Metazoa</taxon>
        <taxon>Chordata</taxon>
        <taxon>Craniata</taxon>
        <taxon>Vertebrata</taxon>
        <taxon>Euteleostomi</taxon>
        <taxon>Actinopterygii</taxon>
        <taxon>Neopterygii</taxon>
        <taxon>Teleostei</taxon>
        <taxon>Anguilliformes</taxon>
        <taxon>Anguillidae</taxon>
        <taxon>Anguilla</taxon>
    </lineage>
</organism>
<reference evidence="1" key="2">
    <citation type="journal article" date="2015" name="Fish Shellfish Immunol.">
        <title>Early steps in the European eel (Anguilla anguilla)-Vibrio vulnificus interaction in the gills: Role of the RtxA13 toxin.</title>
        <authorList>
            <person name="Callol A."/>
            <person name="Pajuelo D."/>
            <person name="Ebbesson L."/>
            <person name="Teles M."/>
            <person name="MacKenzie S."/>
            <person name="Amaro C."/>
        </authorList>
    </citation>
    <scope>NUCLEOTIDE SEQUENCE</scope>
</reference>
<reference evidence="1" key="1">
    <citation type="submission" date="2014-11" db="EMBL/GenBank/DDBJ databases">
        <authorList>
            <person name="Amaro Gonzalez C."/>
        </authorList>
    </citation>
    <scope>NUCLEOTIDE SEQUENCE</scope>
</reference>